<dbReference type="SUPFAM" id="SSF51735">
    <property type="entry name" value="NAD(P)-binding Rossmann-fold domains"/>
    <property type="match status" value="1"/>
</dbReference>
<dbReference type="InterPro" id="IPR036291">
    <property type="entry name" value="NAD(P)-bd_dom_sf"/>
</dbReference>
<gene>
    <name evidence="5" type="ORF">Sste5346_001824</name>
</gene>
<evidence type="ECO:0000313" key="6">
    <source>
        <dbReference type="Proteomes" id="UP001583186"/>
    </source>
</evidence>
<feature type="transmembrane region" description="Helical" evidence="4">
    <location>
        <begin position="21"/>
        <end position="43"/>
    </location>
</feature>
<evidence type="ECO:0000256" key="1">
    <source>
        <dbReference type="ARBA" id="ARBA00006484"/>
    </source>
</evidence>
<organism evidence="5 6">
    <name type="scientific">Sporothrix stenoceras</name>
    <dbReference type="NCBI Taxonomy" id="5173"/>
    <lineage>
        <taxon>Eukaryota</taxon>
        <taxon>Fungi</taxon>
        <taxon>Dikarya</taxon>
        <taxon>Ascomycota</taxon>
        <taxon>Pezizomycotina</taxon>
        <taxon>Sordariomycetes</taxon>
        <taxon>Sordariomycetidae</taxon>
        <taxon>Ophiostomatales</taxon>
        <taxon>Ophiostomataceae</taxon>
        <taxon>Sporothrix</taxon>
    </lineage>
</organism>
<sequence>MDAYQRPPTRESWFAPFSIDLVLKVLYVTFLHPFVAWVVVLCFRAEHMEWTAMPIRTSMVYASLVTVGWILSAINRRIAFGLPRVVDLSEEVIVITGGASGLGLLIAEVYGMRGASVAVLDVKEMENGEARGVTYYKCDITDKEQVVKAAADIERDLGPPTVLINNAAIVNGKRLLDLDYAEIDRTLFTNLASHFYTLKAFIPGIARSGLGGTIVTITSVLGELGAAQLSDYAASKAGLSALHRSLTAELKTSHPDIRTVLVTLGQLSTPLFYGVQTPNSFFAPVVEPVDVAKDIINAIDNGRAESIGMPLYARWVSWYHVLPLSLQQLARWASGVDTAMATFIGRKAAAERKSQQQKEKQAILIETS</sequence>
<dbReference type="Pfam" id="PF00106">
    <property type="entry name" value="adh_short"/>
    <property type="match status" value="1"/>
</dbReference>
<comment type="similarity">
    <text evidence="1 3">Belongs to the short-chain dehydrogenases/reductases (SDR) family.</text>
</comment>
<dbReference type="InterPro" id="IPR002347">
    <property type="entry name" value="SDR_fam"/>
</dbReference>
<name>A0ABR3ZLU1_9PEZI</name>
<keyword evidence="4" id="KW-0472">Membrane</keyword>
<feature type="transmembrane region" description="Helical" evidence="4">
    <location>
        <begin position="55"/>
        <end position="72"/>
    </location>
</feature>
<dbReference type="PRINTS" id="PR00080">
    <property type="entry name" value="SDRFAMILY"/>
</dbReference>
<dbReference type="Proteomes" id="UP001583186">
    <property type="component" value="Unassembled WGS sequence"/>
</dbReference>
<dbReference type="PANTHER" id="PTHR24322:SF736">
    <property type="entry name" value="RETINOL DEHYDROGENASE 10"/>
    <property type="match status" value="1"/>
</dbReference>
<dbReference type="PANTHER" id="PTHR24322">
    <property type="entry name" value="PKSB"/>
    <property type="match status" value="1"/>
</dbReference>
<evidence type="ECO:0000256" key="2">
    <source>
        <dbReference type="ARBA" id="ARBA00023002"/>
    </source>
</evidence>
<evidence type="ECO:0000256" key="3">
    <source>
        <dbReference type="RuleBase" id="RU000363"/>
    </source>
</evidence>
<comment type="caution">
    <text evidence="5">The sequence shown here is derived from an EMBL/GenBank/DDBJ whole genome shotgun (WGS) entry which is preliminary data.</text>
</comment>
<dbReference type="CDD" id="cd05339">
    <property type="entry name" value="17beta-HSDXI-like_SDR_c"/>
    <property type="match status" value="1"/>
</dbReference>
<dbReference type="InterPro" id="IPR008948">
    <property type="entry name" value="L-Aspartase-like"/>
</dbReference>
<dbReference type="PRINTS" id="PR00081">
    <property type="entry name" value="GDHRDH"/>
</dbReference>
<keyword evidence="4" id="KW-0812">Transmembrane</keyword>
<dbReference type="Gene3D" id="3.40.50.720">
    <property type="entry name" value="NAD(P)-binding Rossmann-like Domain"/>
    <property type="match status" value="1"/>
</dbReference>
<evidence type="ECO:0000256" key="4">
    <source>
        <dbReference type="SAM" id="Phobius"/>
    </source>
</evidence>
<dbReference type="SUPFAM" id="SSF48557">
    <property type="entry name" value="L-aspartase-like"/>
    <property type="match status" value="1"/>
</dbReference>
<feature type="transmembrane region" description="Helical" evidence="4">
    <location>
        <begin position="92"/>
        <end position="110"/>
    </location>
</feature>
<keyword evidence="4" id="KW-1133">Transmembrane helix</keyword>
<accession>A0ABR3ZLU1</accession>
<reference evidence="5 6" key="1">
    <citation type="journal article" date="2024" name="IMA Fungus">
        <title>IMA Genome - F19 : A genome assembly and annotation guide to empower mycologists, including annotated draft genome sequences of Ceratocystis pirilliformis, Diaporthe australafricana, Fusarium ophioides, Paecilomyces lecythidis, and Sporothrix stenoceras.</title>
        <authorList>
            <person name="Aylward J."/>
            <person name="Wilson A.M."/>
            <person name="Visagie C.M."/>
            <person name="Spraker J."/>
            <person name="Barnes I."/>
            <person name="Buitendag C."/>
            <person name="Ceriani C."/>
            <person name="Del Mar Angel L."/>
            <person name="du Plessis D."/>
            <person name="Fuchs T."/>
            <person name="Gasser K."/>
            <person name="Kramer D."/>
            <person name="Li W."/>
            <person name="Munsamy K."/>
            <person name="Piso A."/>
            <person name="Price J.L."/>
            <person name="Sonnekus B."/>
            <person name="Thomas C."/>
            <person name="van der Nest A."/>
            <person name="van Dijk A."/>
            <person name="van Heerden A."/>
            <person name="van Vuuren N."/>
            <person name="Yilmaz N."/>
            <person name="Duong T.A."/>
            <person name="van der Merwe N.A."/>
            <person name="Wingfield M.J."/>
            <person name="Wingfield B.D."/>
        </authorList>
    </citation>
    <scope>NUCLEOTIDE SEQUENCE [LARGE SCALE GENOMIC DNA]</scope>
    <source>
        <strain evidence="5 6">CMW 5346</strain>
    </source>
</reference>
<keyword evidence="2" id="KW-0560">Oxidoreductase</keyword>
<proteinExistence type="inferred from homology"/>
<protein>
    <submittedName>
        <fullName evidence="5">Uncharacterized protein</fullName>
    </submittedName>
</protein>
<dbReference type="EMBL" id="JAWCUI010000007">
    <property type="protein sequence ID" value="KAL1901419.1"/>
    <property type="molecule type" value="Genomic_DNA"/>
</dbReference>
<keyword evidence="6" id="KW-1185">Reference proteome</keyword>
<evidence type="ECO:0000313" key="5">
    <source>
        <dbReference type="EMBL" id="KAL1901419.1"/>
    </source>
</evidence>